<evidence type="ECO:0000256" key="1">
    <source>
        <dbReference type="ARBA" id="ARBA00022553"/>
    </source>
</evidence>
<dbReference type="InterPro" id="IPR011006">
    <property type="entry name" value="CheY-like_superfamily"/>
</dbReference>
<evidence type="ECO:0000256" key="2">
    <source>
        <dbReference type="PROSITE-ProRule" id="PRU00169"/>
    </source>
</evidence>
<dbReference type="Gene3D" id="3.40.50.2300">
    <property type="match status" value="1"/>
</dbReference>
<dbReference type="Proteomes" id="UP001526426">
    <property type="component" value="Unassembled WGS sequence"/>
</dbReference>
<accession>A0ABT3LBH0</accession>
<feature type="modified residue" description="4-aspartylphosphate" evidence="2">
    <location>
        <position position="62"/>
    </location>
</feature>
<sequence length="131" mass="14385">MGNRKILIIDDEEDIREVAKLSLEIGQDWDVVAASSGSEGLALCKTLCSGTDEQPPDAILLDVMMPDMDGPTTWHKLQEDPLTAKIPVIFLTAKVQAAEQRYYAQLGVNAVLTKPFDPVTLGDFIAKVLNW</sequence>
<evidence type="ECO:0000313" key="4">
    <source>
        <dbReference type="EMBL" id="MCW6038855.1"/>
    </source>
</evidence>
<proteinExistence type="predicted"/>
<dbReference type="PROSITE" id="PS50110">
    <property type="entry name" value="RESPONSE_REGULATORY"/>
    <property type="match status" value="1"/>
</dbReference>
<dbReference type="PANTHER" id="PTHR44591:SF22">
    <property type="entry name" value="CHEY SUBFAMILY"/>
    <property type="match status" value="1"/>
</dbReference>
<evidence type="ECO:0000313" key="5">
    <source>
        <dbReference type="Proteomes" id="UP001526426"/>
    </source>
</evidence>
<dbReference type="PANTHER" id="PTHR44591">
    <property type="entry name" value="STRESS RESPONSE REGULATOR PROTEIN 1"/>
    <property type="match status" value="1"/>
</dbReference>
<dbReference type="SUPFAM" id="SSF52172">
    <property type="entry name" value="CheY-like"/>
    <property type="match status" value="1"/>
</dbReference>
<gene>
    <name evidence="4" type="ORF">K4A83_21700</name>
</gene>
<organism evidence="4 5">
    <name type="scientific">Spirulina subsalsa FACHB-351</name>
    <dbReference type="NCBI Taxonomy" id="234711"/>
    <lineage>
        <taxon>Bacteria</taxon>
        <taxon>Bacillati</taxon>
        <taxon>Cyanobacteriota</taxon>
        <taxon>Cyanophyceae</taxon>
        <taxon>Spirulinales</taxon>
        <taxon>Spirulinaceae</taxon>
        <taxon>Spirulina</taxon>
    </lineage>
</organism>
<dbReference type="RefSeq" id="WP_265266791.1">
    <property type="nucleotide sequence ID" value="NZ_JAIHOM010000192.1"/>
</dbReference>
<dbReference type="CDD" id="cd17552">
    <property type="entry name" value="REC_RR468-like"/>
    <property type="match status" value="1"/>
</dbReference>
<dbReference type="EMBL" id="JAIHOM010000192">
    <property type="protein sequence ID" value="MCW6038855.1"/>
    <property type="molecule type" value="Genomic_DNA"/>
</dbReference>
<feature type="domain" description="Response regulatory" evidence="3">
    <location>
        <begin position="5"/>
        <end position="129"/>
    </location>
</feature>
<protein>
    <submittedName>
        <fullName evidence="4">Response regulator</fullName>
    </submittedName>
</protein>
<dbReference type="Pfam" id="PF00072">
    <property type="entry name" value="Response_reg"/>
    <property type="match status" value="1"/>
</dbReference>
<keyword evidence="1 2" id="KW-0597">Phosphoprotein</keyword>
<comment type="caution">
    <text evidence="4">The sequence shown here is derived from an EMBL/GenBank/DDBJ whole genome shotgun (WGS) entry which is preliminary data.</text>
</comment>
<dbReference type="InterPro" id="IPR050595">
    <property type="entry name" value="Bact_response_regulator"/>
</dbReference>
<name>A0ABT3LBH0_9CYAN</name>
<evidence type="ECO:0000259" key="3">
    <source>
        <dbReference type="PROSITE" id="PS50110"/>
    </source>
</evidence>
<keyword evidence="5" id="KW-1185">Reference proteome</keyword>
<reference evidence="4 5" key="1">
    <citation type="submission" date="2021-08" db="EMBL/GenBank/DDBJ databases">
        <title>Draft genome sequence of Spirulina subsalsa with high tolerance to salinity and hype-accumulation of phycocyanin.</title>
        <authorList>
            <person name="Pei H."/>
            <person name="Jiang L."/>
        </authorList>
    </citation>
    <scope>NUCLEOTIDE SEQUENCE [LARGE SCALE GENOMIC DNA]</scope>
    <source>
        <strain evidence="4 5">FACHB-351</strain>
    </source>
</reference>
<dbReference type="InterPro" id="IPR001789">
    <property type="entry name" value="Sig_transdc_resp-reg_receiver"/>
</dbReference>
<dbReference type="SMART" id="SM00448">
    <property type="entry name" value="REC"/>
    <property type="match status" value="1"/>
</dbReference>